<feature type="domain" description="Putative auto-transporter adhesin head GIN" evidence="2">
    <location>
        <begin position="31"/>
        <end position="217"/>
    </location>
</feature>
<gene>
    <name evidence="3" type="ORF">HUO14_15785</name>
</gene>
<dbReference type="RefSeq" id="WP_176280793.1">
    <property type="nucleotide sequence ID" value="NZ_JABWMH010000005.1"/>
</dbReference>
<keyword evidence="1" id="KW-0732">Signal</keyword>
<dbReference type="Proteomes" id="UP000652427">
    <property type="component" value="Unassembled WGS sequence"/>
</dbReference>
<keyword evidence="4" id="KW-1185">Reference proteome</keyword>
<protein>
    <submittedName>
        <fullName evidence="3">DUF2807 domain-containing protein</fullName>
    </submittedName>
</protein>
<reference evidence="3 4" key="1">
    <citation type="submission" date="2020-06" db="EMBL/GenBank/DDBJ databases">
        <authorList>
            <person name="Kim S.-J."/>
            <person name="Park S.-J."/>
        </authorList>
    </citation>
    <scope>NUCLEOTIDE SEQUENCE [LARGE SCALE GENOMIC DNA]</scope>
    <source>
        <strain evidence="3 4">SW-151</strain>
    </source>
</reference>
<sequence length="235" mass="24808">MRNFSLLLLSATLLLSSAAQAAERKFSIFGFDDIRIGNGVNVVLTSGKGPSARAEGETRELLDRVSLQKNGKQLTVSVQNKSLSGDNYEADAPVTLYLSSYAITNITHLGSGLVTLDKLSGRIPRVRLGGFGTLRIDSVDADRLDVSMAGGGQIVMSGKARDAVLQLQGASIFESPGLTAEKLTLAQRGPARSQLAVKREAVITNHGAGQIDIAGKPNCMVRTDGAADIICNPDR</sequence>
<name>A0ABX2N6N5_9SPHN</name>
<evidence type="ECO:0000313" key="3">
    <source>
        <dbReference type="EMBL" id="NVD29359.1"/>
    </source>
</evidence>
<evidence type="ECO:0000259" key="2">
    <source>
        <dbReference type="Pfam" id="PF10988"/>
    </source>
</evidence>
<evidence type="ECO:0000313" key="4">
    <source>
        <dbReference type="Proteomes" id="UP000652427"/>
    </source>
</evidence>
<feature type="chain" id="PRO_5045657918" evidence="1">
    <location>
        <begin position="22"/>
        <end position="235"/>
    </location>
</feature>
<dbReference type="Pfam" id="PF10988">
    <property type="entry name" value="DUF2807"/>
    <property type="match status" value="1"/>
</dbReference>
<feature type="signal peptide" evidence="1">
    <location>
        <begin position="1"/>
        <end position="21"/>
    </location>
</feature>
<proteinExistence type="predicted"/>
<evidence type="ECO:0000256" key="1">
    <source>
        <dbReference type="SAM" id="SignalP"/>
    </source>
</evidence>
<dbReference type="EMBL" id="JABWMH010000005">
    <property type="protein sequence ID" value="NVD29359.1"/>
    <property type="molecule type" value="Genomic_DNA"/>
</dbReference>
<dbReference type="InterPro" id="IPR021255">
    <property type="entry name" value="DUF2807"/>
</dbReference>
<comment type="caution">
    <text evidence="3">The sequence shown here is derived from an EMBL/GenBank/DDBJ whole genome shotgun (WGS) entry which is preliminary data.</text>
</comment>
<accession>A0ABX2N6N5</accession>
<organism evidence="3 4">
    <name type="scientific">Parasphingorhabdus flavimaris</name>
    <dbReference type="NCBI Taxonomy" id="266812"/>
    <lineage>
        <taxon>Bacteria</taxon>
        <taxon>Pseudomonadati</taxon>
        <taxon>Pseudomonadota</taxon>
        <taxon>Alphaproteobacteria</taxon>
        <taxon>Sphingomonadales</taxon>
        <taxon>Sphingomonadaceae</taxon>
        <taxon>Parasphingorhabdus</taxon>
    </lineage>
</organism>
<dbReference type="Gene3D" id="2.160.20.120">
    <property type="match status" value="1"/>
</dbReference>